<dbReference type="InterPro" id="IPR036291">
    <property type="entry name" value="NAD(P)-bd_dom_sf"/>
</dbReference>
<proteinExistence type="inferred from homology"/>
<dbReference type="Pfam" id="PF08240">
    <property type="entry name" value="ADH_N"/>
    <property type="match status" value="1"/>
</dbReference>
<accession>A0A9P0GEN6</accession>
<dbReference type="AlphaFoldDB" id="A0A9P0GEN6"/>
<dbReference type="InterPro" id="IPR011032">
    <property type="entry name" value="GroES-like_sf"/>
</dbReference>
<evidence type="ECO:0000256" key="2">
    <source>
        <dbReference type="ARBA" id="ARBA00008072"/>
    </source>
</evidence>
<dbReference type="SUPFAM" id="SSF51735">
    <property type="entry name" value="NAD(P)-binding Rossmann-fold domains"/>
    <property type="match status" value="1"/>
</dbReference>
<name>A0A9P0GEN6_9CUCU</name>
<dbReference type="PANTHER" id="PTHR43161">
    <property type="entry name" value="SORBITOL DEHYDROGENASE"/>
    <property type="match status" value="1"/>
</dbReference>
<sequence length="198" mass="22152">MYLRKYIMAPTKNNLSAVLYGINDLRLEQRPIPVPKDNQVLLQMEVVGKDVKNLKLDDRVAIEPGVPCRLCHYCKTGIYHLCKDILFCATPPDDANLSRYYVHDAKFCWKLPDNMSLEEGGFMEPLSVGVHACKRANIKIGGVCLITGACPIGLVTFLSAKAMSDFKIVITDVLDVKLKMAKQLGADYTLKIEKNMTE</sequence>
<dbReference type="Gene3D" id="3.90.180.10">
    <property type="entry name" value="Medium-chain alcohol dehydrogenases, catalytic domain"/>
    <property type="match status" value="1"/>
</dbReference>
<dbReference type="InterPro" id="IPR013154">
    <property type="entry name" value="ADH-like_N"/>
</dbReference>
<organism evidence="7 8">
    <name type="scientific">Psylliodes chrysocephalus</name>
    <dbReference type="NCBI Taxonomy" id="3402493"/>
    <lineage>
        <taxon>Eukaryota</taxon>
        <taxon>Metazoa</taxon>
        <taxon>Ecdysozoa</taxon>
        <taxon>Arthropoda</taxon>
        <taxon>Hexapoda</taxon>
        <taxon>Insecta</taxon>
        <taxon>Pterygota</taxon>
        <taxon>Neoptera</taxon>
        <taxon>Endopterygota</taxon>
        <taxon>Coleoptera</taxon>
        <taxon>Polyphaga</taxon>
        <taxon>Cucujiformia</taxon>
        <taxon>Chrysomeloidea</taxon>
        <taxon>Chrysomelidae</taxon>
        <taxon>Galerucinae</taxon>
        <taxon>Alticini</taxon>
        <taxon>Psylliodes</taxon>
    </lineage>
</organism>
<feature type="domain" description="Alcohol dehydrogenase-like N-terminal" evidence="6">
    <location>
        <begin position="45"/>
        <end position="113"/>
    </location>
</feature>
<keyword evidence="5" id="KW-0560">Oxidoreductase</keyword>
<evidence type="ECO:0000256" key="4">
    <source>
        <dbReference type="ARBA" id="ARBA00022833"/>
    </source>
</evidence>
<keyword evidence="4" id="KW-0862">Zinc</keyword>
<dbReference type="PANTHER" id="PTHR43161:SF9">
    <property type="entry name" value="SORBITOL DEHYDROGENASE"/>
    <property type="match status" value="1"/>
</dbReference>
<dbReference type="GO" id="GO:0046872">
    <property type="term" value="F:metal ion binding"/>
    <property type="evidence" value="ECO:0007669"/>
    <property type="project" value="UniProtKB-KW"/>
</dbReference>
<evidence type="ECO:0000256" key="5">
    <source>
        <dbReference type="ARBA" id="ARBA00023002"/>
    </source>
</evidence>
<evidence type="ECO:0000256" key="1">
    <source>
        <dbReference type="ARBA" id="ARBA00001947"/>
    </source>
</evidence>
<comment type="cofactor">
    <cofactor evidence="1">
        <name>Zn(2+)</name>
        <dbReference type="ChEBI" id="CHEBI:29105"/>
    </cofactor>
</comment>
<reference evidence="7" key="1">
    <citation type="submission" date="2022-01" db="EMBL/GenBank/DDBJ databases">
        <authorList>
            <person name="King R."/>
        </authorList>
    </citation>
    <scope>NUCLEOTIDE SEQUENCE</scope>
</reference>
<dbReference type="OrthoDB" id="1879366at2759"/>
<evidence type="ECO:0000313" key="7">
    <source>
        <dbReference type="EMBL" id="CAH1113045.1"/>
    </source>
</evidence>
<dbReference type="GO" id="GO:0003939">
    <property type="term" value="F:L-iditol 2-dehydrogenase (NAD+) activity"/>
    <property type="evidence" value="ECO:0007669"/>
    <property type="project" value="TreeGrafter"/>
</dbReference>
<keyword evidence="3" id="KW-0479">Metal-binding</keyword>
<keyword evidence="8" id="KW-1185">Reference proteome</keyword>
<evidence type="ECO:0000259" key="6">
    <source>
        <dbReference type="Pfam" id="PF08240"/>
    </source>
</evidence>
<dbReference type="SUPFAM" id="SSF50129">
    <property type="entry name" value="GroES-like"/>
    <property type="match status" value="1"/>
</dbReference>
<gene>
    <name evidence="7" type="ORF">PSYICH_LOCUS13444</name>
</gene>
<evidence type="ECO:0000313" key="8">
    <source>
        <dbReference type="Proteomes" id="UP001153636"/>
    </source>
</evidence>
<dbReference type="EMBL" id="OV651819">
    <property type="protein sequence ID" value="CAH1113045.1"/>
    <property type="molecule type" value="Genomic_DNA"/>
</dbReference>
<evidence type="ECO:0000256" key="3">
    <source>
        <dbReference type="ARBA" id="ARBA00022723"/>
    </source>
</evidence>
<dbReference type="Gene3D" id="3.40.50.720">
    <property type="entry name" value="NAD(P)-binding Rossmann-like Domain"/>
    <property type="match status" value="1"/>
</dbReference>
<dbReference type="Proteomes" id="UP001153636">
    <property type="component" value="Chromosome 7"/>
</dbReference>
<protein>
    <recommendedName>
        <fullName evidence="6">Alcohol dehydrogenase-like N-terminal domain-containing protein</fullName>
    </recommendedName>
</protein>
<dbReference type="GO" id="GO:0006062">
    <property type="term" value="P:sorbitol catabolic process"/>
    <property type="evidence" value="ECO:0007669"/>
    <property type="project" value="TreeGrafter"/>
</dbReference>
<comment type="similarity">
    <text evidence="2">Belongs to the zinc-containing alcohol dehydrogenase family.</text>
</comment>